<dbReference type="InterPro" id="IPR011013">
    <property type="entry name" value="Gal_mutarotase_sf_dom"/>
</dbReference>
<evidence type="ECO:0000256" key="2">
    <source>
        <dbReference type="ARBA" id="ARBA00022801"/>
    </source>
</evidence>
<dbReference type="PANTHER" id="PTHR22762">
    <property type="entry name" value="ALPHA-GLUCOSIDASE"/>
    <property type="match status" value="1"/>
</dbReference>
<dbReference type="InterPro" id="IPR048395">
    <property type="entry name" value="Glyco_hydro_31_C"/>
</dbReference>
<dbReference type="GO" id="GO:0005975">
    <property type="term" value="P:carbohydrate metabolic process"/>
    <property type="evidence" value="ECO:0007669"/>
    <property type="project" value="InterPro"/>
</dbReference>
<feature type="domain" description="Glycoside hydrolase family 31 TIM barrel" evidence="5">
    <location>
        <begin position="164"/>
        <end position="524"/>
    </location>
</feature>
<dbReference type="GO" id="GO:0030246">
    <property type="term" value="F:carbohydrate binding"/>
    <property type="evidence" value="ECO:0007669"/>
    <property type="project" value="InterPro"/>
</dbReference>
<name>A0A934M4A2_9CLOT</name>
<dbReference type="RefSeq" id="WP_211141900.1">
    <property type="nucleotide sequence ID" value="NZ_JAEEGB010000006.1"/>
</dbReference>
<feature type="domain" description="DUF5110" evidence="7">
    <location>
        <begin position="640"/>
        <end position="692"/>
    </location>
</feature>
<dbReference type="PROSITE" id="PS00129">
    <property type="entry name" value="GLYCOSYL_HYDROL_F31_1"/>
    <property type="match status" value="1"/>
</dbReference>
<organism evidence="9 10">
    <name type="scientific">Clostridium aciditolerans</name>
    <dbReference type="NCBI Taxonomy" id="339861"/>
    <lineage>
        <taxon>Bacteria</taxon>
        <taxon>Bacillati</taxon>
        <taxon>Bacillota</taxon>
        <taxon>Clostridia</taxon>
        <taxon>Eubacteriales</taxon>
        <taxon>Clostridiaceae</taxon>
        <taxon>Clostridium</taxon>
    </lineage>
</organism>
<evidence type="ECO:0000259" key="8">
    <source>
        <dbReference type="Pfam" id="PF21365"/>
    </source>
</evidence>
<evidence type="ECO:0000256" key="4">
    <source>
        <dbReference type="RuleBase" id="RU361185"/>
    </source>
</evidence>
<evidence type="ECO:0000256" key="1">
    <source>
        <dbReference type="ARBA" id="ARBA00007806"/>
    </source>
</evidence>
<feature type="domain" description="Glycosyl hydrolase family 31 C-terminal" evidence="8">
    <location>
        <begin position="539"/>
        <end position="622"/>
    </location>
</feature>
<keyword evidence="10" id="KW-1185">Reference proteome</keyword>
<evidence type="ECO:0000313" key="10">
    <source>
        <dbReference type="Proteomes" id="UP000622687"/>
    </source>
</evidence>
<dbReference type="AlphaFoldDB" id="A0A934M4A2"/>
<dbReference type="Pfam" id="PF17137">
    <property type="entry name" value="DUF5110"/>
    <property type="match status" value="1"/>
</dbReference>
<evidence type="ECO:0000259" key="6">
    <source>
        <dbReference type="Pfam" id="PF13802"/>
    </source>
</evidence>
<sequence>MKAYKLNDNVVKYTFGNPINTDAVVLSGEELYKDNIDFFNIKAEEDLSFSYIMNKTDIVYGLGESQRGMNKRGGIYEAFCSDDPMHTPDKKSLYGAHNFIVIDGKDKFGVFVDCPGKAVFDIGFSHKDELKIKVEEKDVNIYIINGKSAKQIVKEFLNIIGETYAPPKWAFGYQQSRWSYEDANAINKIADKFIENKIPCDAIYLDIDYMESFKDFTIDEKAFPNFKDFVQDIKNKGFRLIPIIDAGVKIEKNYDIYEEGVQKGYFCTDENGNNFIAAVWPGRCHFPDFLNSEARRWFGLKYKNLTELGIEGFWNDMNEPALFYTNRGLKEAIETAKASEKENLDIYSCFALKDKFINMSNNIEDYKSFYHNINGKLINHYKVHNLYGYNMTRSAAEGLEEIENNKRFLLFSRASYIGMHRYSGIWTGDNSSWWEHILLNIKMMPSLNMCGFLYIGADTGGFSSNANSQLVTRWTQFSLFTPLFRNHSAMGTRFQEPFSFDEDTNGILKKAIELRYALIPYIYSEYMKAVKNRDMYFLPLSFVYEDEMSKRIENQLLLGDSLMLTPIYEENAIGRYAYLPEDMLLWKVKEYEKRKYSIVKQGHHYIDIGLDEVPIFIRKNKMLVLGKHAQNVEKLDNKELNIIAFVEDKAEYIYYDDDGKTCDYKNNRYTEIFIQIEKTEKDYVMTVENRGNELVKELNFEIVDIDGNIHRKKTYLNG</sequence>
<evidence type="ECO:0000313" key="9">
    <source>
        <dbReference type="EMBL" id="MBI6872398.1"/>
    </source>
</evidence>
<evidence type="ECO:0000256" key="3">
    <source>
        <dbReference type="ARBA" id="ARBA00023295"/>
    </source>
</evidence>
<gene>
    <name evidence="9" type="ORF">I6U51_06705</name>
</gene>
<dbReference type="PANTHER" id="PTHR22762:SF120">
    <property type="entry name" value="HETEROGLYCAN GLUCOSIDASE 1"/>
    <property type="match status" value="1"/>
</dbReference>
<dbReference type="Gene3D" id="3.20.20.80">
    <property type="entry name" value="Glycosidases"/>
    <property type="match status" value="1"/>
</dbReference>
<dbReference type="InterPro" id="IPR017853">
    <property type="entry name" value="GH"/>
</dbReference>
<evidence type="ECO:0000259" key="5">
    <source>
        <dbReference type="Pfam" id="PF01055"/>
    </source>
</evidence>
<protein>
    <submittedName>
        <fullName evidence="9">DUF5110 domain-containing protein</fullName>
    </submittedName>
</protein>
<dbReference type="Pfam" id="PF13802">
    <property type="entry name" value="Gal_mutarotas_2"/>
    <property type="match status" value="1"/>
</dbReference>
<dbReference type="CDD" id="cd06604">
    <property type="entry name" value="GH31_glucosidase_II_MalA"/>
    <property type="match status" value="1"/>
</dbReference>
<dbReference type="SUPFAM" id="SSF51011">
    <property type="entry name" value="Glycosyl hydrolase domain"/>
    <property type="match status" value="1"/>
</dbReference>
<dbReference type="Pfam" id="PF21365">
    <property type="entry name" value="Glyco_hydro_31_3rd"/>
    <property type="match status" value="1"/>
</dbReference>
<dbReference type="EMBL" id="JAEEGB010000006">
    <property type="protein sequence ID" value="MBI6872398.1"/>
    <property type="molecule type" value="Genomic_DNA"/>
</dbReference>
<dbReference type="Pfam" id="PF01055">
    <property type="entry name" value="Glyco_hydro_31_2nd"/>
    <property type="match status" value="1"/>
</dbReference>
<reference evidence="9" key="1">
    <citation type="submission" date="2020-12" db="EMBL/GenBank/DDBJ databases">
        <title>Clostridium thailandense sp. nov., a novel acetogenic bacterium isolated from peat land soil in Thailand.</title>
        <authorList>
            <person name="Chaikitkaew S."/>
            <person name="Birkeland N.K."/>
        </authorList>
    </citation>
    <scope>NUCLEOTIDE SEQUENCE</scope>
    <source>
        <strain evidence="9">DSM 17425</strain>
    </source>
</reference>
<dbReference type="InterPro" id="IPR025887">
    <property type="entry name" value="Glyco_hydro_31_N_dom"/>
</dbReference>
<proteinExistence type="inferred from homology"/>
<dbReference type="Gene3D" id="2.60.40.4040">
    <property type="match status" value="1"/>
</dbReference>
<dbReference type="SUPFAM" id="SSF51445">
    <property type="entry name" value="(Trans)glycosidases"/>
    <property type="match status" value="1"/>
</dbReference>
<dbReference type="GO" id="GO:0004553">
    <property type="term" value="F:hydrolase activity, hydrolyzing O-glycosyl compounds"/>
    <property type="evidence" value="ECO:0007669"/>
    <property type="project" value="InterPro"/>
</dbReference>
<comment type="caution">
    <text evidence="9">The sequence shown here is derived from an EMBL/GenBank/DDBJ whole genome shotgun (WGS) entry which is preliminary data.</text>
</comment>
<dbReference type="SUPFAM" id="SSF74650">
    <property type="entry name" value="Galactose mutarotase-like"/>
    <property type="match status" value="1"/>
</dbReference>
<dbReference type="Gene3D" id="2.60.40.1760">
    <property type="entry name" value="glycosyl hydrolase (family 31)"/>
    <property type="match status" value="1"/>
</dbReference>
<dbReference type="InterPro" id="IPR033403">
    <property type="entry name" value="DUF5110"/>
</dbReference>
<accession>A0A934M4A2</accession>
<keyword evidence="3 4" id="KW-0326">Glycosidase</keyword>
<comment type="similarity">
    <text evidence="1 4">Belongs to the glycosyl hydrolase 31 family.</text>
</comment>
<evidence type="ECO:0000259" key="7">
    <source>
        <dbReference type="Pfam" id="PF17137"/>
    </source>
</evidence>
<dbReference type="InterPro" id="IPR030458">
    <property type="entry name" value="Glyco_hydro_31_AS"/>
</dbReference>
<dbReference type="InterPro" id="IPR000322">
    <property type="entry name" value="Glyco_hydro_31_TIM"/>
</dbReference>
<dbReference type="Proteomes" id="UP000622687">
    <property type="component" value="Unassembled WGS sequence"/>
</dbReference>
<feature type="domain" description="Glycoside hydrolase family 31 N-terminal" evidence="6">
    <location>
        <begin position="45"/>
        <end position="121"/>
    </location>
</feature>
<dbReference type="CDD" id="cd14752">
    <property type="entry name" value="GH31_N"/>
    <property type="match status" value="1"/>
</dbReference>
<keyword evidence="2 4" id="KW-0378">Hydrolase</keyword>